<accession>A0A7J6H3Z3</accession>
<evidence type="ECO:0000313" key="8">
    <source>
        <dbReference type="Proteomes" id="UP000525078"/>
    </source>
</evidence>
<reference evidence="7 8" key="1">
    <citation type="journal article" date="2020" name="bioRxiv">
        <title>Sequence and annotation of 42 cannabis genomes reveals extensive copy number variation in cannabinoid synthesis and pathogen resistance genes.</title>
        <authorList>
            <person name="Mckernan K.J."/>
            <person name="Helbert Y."/>
            <person name="Kane L.T."/>
            <person name="Ebling H."/>
            <person name="Zhang L."/>
            <person name="Liu B."/>
            <person name="Eaton Z."/>
            <person name="Mclaughlin S."/>
            <person name="Kingan S."/>
            <person name="Baybayan P."/>
            <person name="Concepcion G."/>
            <person name="Jordan M."/>
            <person name="Riva A."/>
            <person name="Barbazuk W."/>
            <person name="Harkins T."/>
        </authorList>
    </citation>
    <scope>NUCLEOTIDE SEQUENCE [LARGE SCALE GENOMIC DNA]</scope>
    <source>
        <strain evidence="8">cv. Jamaican Lion 4</strain>
        <tissue evidence="7">Leaf</tissue>
    </source>
</reference>
<dbReference type="GO" id="GO:0022857">
    <property type="term" value="F:transmembrane transporter activity"/>
    <property type="evidence" value="ECO:0007669"/>
    <property type="project" value="InterPro"/>
</dbReference>
<evidence type="ECO:0000256" key="6">
    <source>
        <dbReference type="SAM" id="Phobius"/>
    </source>
</evidence>
<dbReference type="InterPro" id="IPR000109">
    <property type="entry name" value="POT_fam"/>
</dbReference>
<evidence type="ECO:0000256" key="1">
    <source>
        <dbReference type="ARBA" id="ARBA00004141"/>
    </source>
</evidence>
<feature type="transmembrane region" description="Helical" evidence="6">
    <location>
        <begin position="86"/>
        <end position="103"/>
    </location>
</feature>
<evidence type="ECO:0000256" key="2">
    <source>
        <dbReference type="ARBA" id="ARBA00005982"/>
    </source>
</evidence>
<comment type="subcellular location">
    <subcellularLocation>
        <location evidence="1">Membrane</location>
        <topology evidence="1">Multi-pass membrane protein</topology>
    </subcellularLocation>
</comment>
<keyword evidence="4 6" id="KW-1133">Transmembrane helix</keyword>
<gene>
    <name evidence="7" type="ORF">F8388_002928</name>
</gene>
<dbReference type="Pfam" id="PF00854">
    <property type="entry name" value="PTR2"/>
    <property type="match status" value="1"/>
</dbReference>
<feature type="transmembrane region" description="Helical" evidence="6">
    <location>
        <begin position="38"/>
        <end position="59"/>
    </location>
</feature>
<organism evidence="7 8">
    <name type="scientific">Cannabis sativa</name>
    <name type="common">Hemp</name>
    <name type="synonym">Marijuana</name>
    <dbReference type="NCBI Taxonomy" id="3483"/>
    <lineage>
        <taxon>Eukaryota</taxon>
        <taxon>Viridiplantae</taxon>
        <taxon>Streptophyta</taxon>
        <taxon>Embryophyta</taxon>
        <taxon>Tracheophyta</taxon>
        <taxon>Spermatophyta</taxon>
        <taxon>Magnoliopsida</taxon>
        <taxon>eudicotyledons</taxon>
        <taxon>Gunneridae</taxon>
        <taxon>Pentapetalae</taxon>
        <taxon>rosids</taxon>
        <taxon>fabids</taxon>
        <taxon>Rosales</taxon>
        <taxon>Cannabaceae</taxon>
        <taxon>Cannabis</taxon>
    </lineage>
</organism>
<dbReference type="EMBL" id="JAATIP010000030">
    <property type="protein sequence ID" value="KAF4389986.1"/>
    <property type="molecule type" value="Genomic_DNA"/>
</dbReference>
<comment type="caution">
    <text evidence="7">The sequence shown here is derived from an EMBL/GenBank/DDBJ whole genome shotgun (WGS) entry which is preliminary data.</text>
</comment>
<evidence type="ECO:0000256" key="4">
    <source>
        <dbReference type="ARBA" id="ARBA00022989"/>
    </source>
</evidence>
<evidence type="ECO:0000256" key="3">
    <source>
        <dbReference type="ARBA" id="ARBA00022692"/>
    </source>
</evidence>
<keyword evidence="3 6" id="KW-0812">Transmembrane</keyword>
<dbReference type="InterPro" id="IPR036259">
    <property type="entry name" value="MFS_trans_sf"/>
</dbReference>
<name>A0A7J6H3Z3_CANSA</name>
<keyword evidence="5 6" id="KW-0472">Membrane</keyword>
<proteinExistence type="inferred from homology"/>
<dbReference type="PANTHER" id="PTHR11654">
    <property type="entry name" value="OLIGOPEPTIDE TRANSPORTER-RELATED"/>
    <property type="match status" value="1"/>
</dbReference>
<comment type="similarity">
    <text evidence="2">Belongs to the major facilitator superfamily. Proton-dependent oligopeptide transporter (POT/PTR) (TC 2.A.17) family.</text>
</comment>
<dbReference type="AlphaFoldDB" id="A0A7J6H3Z3"/>
<dbReference type="GO" id="GO:0016020">
    <property type="term" value="C:membrane"/>
    <property type="evidence" value="ECO:0007669"/>
    <property type="project" value="UniProtKB-SubCell"/>
</dbReference>
<evidence type="ECO:0000313" key="7">
    <source>
        <dbReference type="EMBL" id="KAF4389986.1"/>
    </source>
</evidence>
<evidence type="ECO:0000256" key="5">
    <source>
        <dbReference type="ARBA" id="ARBA00023136"/>
    </source>
</evidence>
<sequence length="132" mass="15163">MWLVPQYSLVGLAEAFNAIGQIEFYYSQFPKSMSSIAVSLFTLGMCYGNLLGALIVKIVESCTENFNGEGVSWLPDNLNKGRLDQYYWLLTLFGFVNLFWAYGPCENRQIWEEEEEEQEYVSKSKESYSFAA</sequence>
<dbReference type="Proteomes" id="UP000525078">
    <property type="component" value="Unassembled WGS sequence"/>
</dbReference>
<dbReference type="Gene3D" id="1.20.1250.20">
    <property type="entry name" value="MFS general substrate transporter like domains"/>
    <property type="match status" value="1"/>
</dbReference>
<protein>
    <submittedName>
        <fullName evidence="7">Uncharacterized protein</fullName>
    </submittedName>
</protein>